<gene>
    <name evidence="1" type="ORF">I7730_00270</name>
</gene>
<dbReference type="EMBL" id="DACRBY010000001">
    <property type="protein sequence ID" value="HAS8538233.1"/>
    <property type="molecule type" value="Genomic_DNA"/>
</dbReference>
<protein>
    <submittedName>
        <fullName evidence="1">Uncharacterized protein</fullName>
    </submittedName>
</protein>
<name>A0A8H9K6A5_VIBVL</name>
<dbReference type="Proteomes" id="UP000863257">
    <property type="component" value="Unassembled WGS sequence"/>
</dbReference>
<proteinExistence type="predicted"/>
<reference evidence="1" key="2">
    <citation type="submission" date="2019-01" db="EMBL/GenBank/DDBJ databases">
        <authorList>
            <consortium name="NCBI Pathogen Detection Project"/>
        </authorList>
    </citation>
    <scope>NUCLEOTIDE SEQUENCE</scope>
    <source>
        <strain evidence="1">BCW_3452</strain>
    </source>
</reference>
<evidence type="ECO:0000313" key="1">
    <source>
        <dbReference type="EMBL" id="HAS8538233.1"/>
    </source>
</evidence>
<comment type="caution">
    <text evidence="1">The sequence shown here is derived from an EMBL/GenBank/DDBJ whole genome shotgun (WGS) entry which is preliminary data.</text>
</comment>
<reference evidence="1" key="1">
    <citation type="journal article" date="2018" name="Genome Biol.">
        <title>SKESA: strategic k-mer extension for scrupulous assemblies.</title>
        <authorList>
            <person name="Souvorov A."/>
            <person name="Agarwala R."/>
            <person name="Lipman D.J."/>
        </authorList>
    </citation>
    <scope>NUCLEOTIDE SEQUENCE</scope>
    <source>
        <strain evidence="1">BCW_3452</strain>
    </source>
</reference>
<accession>A0A8H9K6A5</accession>
<dbReference type="AlphaFoldDB" id="A0A8H9K6A5"/>
<sequence>MKNENMTKERYLEIIANFKAFVNDIANKPYYDKEYGTKHQGNITFAHFVFYALVRGKNPEITTHDVESEKYLHILELLRTMSKPNYRDSQLRHSLRVAMGLTDEEITSILSTSI</sequence>
<organism evidence="1">
    <name type="scientific">Vibrio vulnificus</name>
    <dbReference type="NCBI Taxonomy" id="672"/>
    <lineage>
        <taxon>Bacteria</taxon>
        <taxon>Pseudomonadati</taxon>
        <taxon>Pseudomonadota</taxon>
        <taxon>Gammaproteobacteria</taxon>
        <taxon>Vibrionales</taxon>
        <taxon>Vibrionaceae</taxon>
        <taxon>Vibrio</taxon>
    </lineage>
</organism>